<dbReference type="EMBL" id="KQ092383">
    <property type="protein sequence ID" value="KMS94583.1"/>
    <property type="molecule type" value="Genomic_DNA"/>
</dbReference>
<feature type="non-terminal residue" evidence="2">
    <location>
        <position position="175"/>
    </location>
</feature>
<accession>A0A0J8B412</accession>
<organism evidence="2 3">
    <name type="scientific">Beta vulgaris subsp. vulgaris</name>
    <name type="common">Beet</name>
    <dbReference type="NCBI Taxonomy" id="3555"/>
    <lineage>
        <taxon>Eukaryota</taxon>
        <taxon>Viridiplantae</taxon>
        <taxon>Streptophyta</taxon>
        <taxon>Embryophyta</taxon>
        <taxon>Tracheophyta</taxon>
        <taxon>Spermatophyta</taxon>
        <taxon>Magnoliopsida</taxon>
        <taxon>eudicotyledons</taxon>
        <taxon>Gunneridae</taxon>
        <taxon>Pentapetalae</taxon>
        <taxon>Caryophyllales</taxon>
        <taxon>Chenopodiaceae</taxon>
        <taxon>Betoideae</taxon>
        <taxon>Beta</taxon>
    </lineage>
</organism>
<name>A0A0J8B412_BETVV</name>
<keyword evidence="1" id="KW-0732">Signal</keyword>
<keyword evidence="3" id="KW-1185">Reference proteome</keyword>
<feature type="signal peptide" evidence="1">
    <location>
        <begin position="1"/>
        <end position="20"/>
    </location>
</feature>
<dbReference type="Gramene" id="KMS94583">
    <property type="protein sequence ID" value="KMS94583"/>
    <property type="gene ID" value="BVRB_019940"/>
</dbReference>
<dbReference type="AlphaFoldDB" id="A0A0J8B412"/>
<gene>
    <name evidence="2" type="ORF">BVRB_019940</name>
</gene>
<reference evidence="2 3" key="1">
    <citation type="journal article" date="2014" name="Nature">
        <title>The genome of the recently domesticated crop plant sugar beet (Beta vulgaris).</title>
        <authorList>
            <person name="Dohm J.C."/>
            <person name="Minoche A.E."/>
            <person name="Holtgrawe D."/>
            <person name="Capella-Gutierrez S."/>
            <person name="Zakrzewski F."/>
            <person name="Tafer H."/>
            <person name="Rupp O."/>
            <person name="Sorensen T.R."/>
            <person name="Stracke R."/>
            <person name="Reinhardt R."/>
            <person name="Goesmann A."/>
            <person name="Kraft T."/>
            <person name="Schulz B."/>
            <person name="Stadler P.F."/>
            <person name="Schmidt T."/>
            <person name="Gabaldon T."/>
            <person name="Lehrach H."/>
            <person name="Weisshaar B."/>
            <person name="Himmelbauer H."/>
        </authorList>
    </citation>
    <scope>NUCLEOTIDE SEQUENCE [LARGE SCALE GENOMIC DNA]</scope>
    <source>
        <tissue evidence="2">Taproot</tissue>
    </source>
</reference>
<protein>
    <submittedName>
        <fullName evidence="2">Uncharacterized protein</fullName>
    </submittedName>
</protein>
<sequence>MVQIMLTLIILLLSSYVAVANESRFIWLTADRIDTAQRPALSETDLFSTLSDDAEPQLYLIQIDEKSRSKLKPMTKNWDYIPDNAYLMSATLDEIVKIRNSAGIRWIGQLRPSQKLHQSLNQTSSSPLKSLLVTVRGDCNRTMARLKANLPQHRIQYVRHDRLRVDLQQPDQREA</sequence>
<evidence type="ECO:0000256" key="1">
    <source>
        <dbReference type="SAM" id="SignalP"/>
    </source>
</evidence>
<dbReference type="Proteomes" id="UP000035740">
    <property type="component" value="Unassembled WGS sequence"/>
</dbReference>
<evidence type="ECO:0000313" key="3">
    <source>
        <dbReference type="Proteomes" id="UP000035740"/>
    </source>
</evidence>
<proteinExistence type="predicted"/>
<feature type="chain" id="PRO_5005294110" evidence="1">
    <location>
        <begin position="21"/>
        <end position="175"/>
    </location>
</feature>
<evidence type="ECO:0000313" key="2">
    <source>
        <dbReference type="EMBL" id="KMS94583.1"/>
    </source>
</evidence>